<comment type="pathway">
    <text evidence="6">Pyrimidine metabolism; UMP biosynthesis via de novo pathway; (S)-dihydroorotate from bicarbonate: step 3/3.</text>
</comment>
<comment type="subunit">
    <text evidence="6">Homodimer.</text>
</comment>
<sequence>MQTLILNNPLDMHLHLREGDLLKAILPFSAAHFSAAVVMPNLSTPLSTPALALDYQEQIKALAADFKPLVALYLNENLDRPSLAQAKEAGLFLLKLYPKNATTNSAKGVSDILSPKMLEILQTAQDFGFILCIHAESGGFVLEREFEFHATIHTLAKTFSKLTIILEHMSDRRSIALLEQYPNLYATLTLHHLALNLDALAGGALAPHLFCKPLLKTPKDQEALLELALKACPKVCFGSDSAPHLIGTKHTCACAAGVFSAPLLLSGLCGLFEKHGALEFLQDFISTNATRIYRLKDLPQKRITLQRTPPNLPNALLKGQLVIPHFMPLEWSVKTN</sequence>
<reference evidence="11" key="2">
    <citation type="submission" date="2014-12" db="EMBL/GenBank/DDBJ databases">
        <authorList>
            <person name="Smet A."/>
        </authorList>
    </citation>
    <scope>NUCLEOTIDE SEQUENCE [LARGE SCALE GENOMIC DNA]</scope>
</reference>
<evidence type="ECO:0000256" key="2">
    <source>
        <dbReference type="ARBA" id="ARBA00022723"/>
    </source>
</evidence>
<dbReference type="OrthoDB" id="9808095at2"/>
<protein>
    <recommendedName>
        <fullName evidence="6 7">Dihydroorotase</fullName>
        <shortName evidence="6">DHOase</shortName>
        <ecNumber evidence="6 7">3.5.2.3</ecNumber>
    </recommendedName>
</protein>
<dbReference type="SUPFAM" id="SSF51556">
    <property type="entry name" value="Metallo-dependent hydrolases"/>
    <property type="match status" value="1"/>
</dbReference>
<evidence type="ECO:0000256" key="5">
    <source>
        <dbReference type="ARBA" id="ARBA00022975"/>
    </source>
</evidence>
<keyword evidence="3 6" id="KW-0378">Hydrolase</keyword>
<comment type="function">
    <text evidence="1 6">Catalyzes the reversible cyclization of carbamoyl aspartate to dihydroorotate.</text>
</comment>
<feature type="binding site" evidence="6">
    <location>
        <position position="134"/>
    </location>
    <ligand>
        <name>Zn(2+)</name>
        <dbReference type="ChEBI" id="CHEBI:29105"/>
        <label>2</label>
    </ligand>
</feature>
<evidence type="ECO:0000256" key="3">
    <source>
        <dbReference type="ARBA" id="ARBA00022801"/>
    </source>
</evidence>
<dbReference type="PIRSF" id="PIRSF001237">
    <property type="entry name" value="DHOdimr"/>
    <property type="match status" value="1"/>
</dbReference>
<evidence type="ECO:0000256" key="4">
    <source>
        <dbReference type="ARBA" id="ARBA00022833"/>
    </source>
</evidence>
<dbReference type="EMBL" id="CDML01000026">
    <property type="protein sequence ID" value="CRF41067.1"/>
    <property type="molecule type" value="Genomic_DNA"/>
</dbReference>
<evidence type="ECO:0000313" key="11">
    <source>
        <dbReference type="Proteomes" id="UP000038622"/>
    </source>
</evidence>
<dbReference type="GO" id="GO:0044205">
    <property type="term" value="P:'de novo' UMP biosynthetic process"/>
    <property type="evidence" value="ECO:0007669"/>
    <property type="project" value="UniProtKB-UniRule"/>
</dbReference>
<dbReference type="GO" id="GO:0005829">
    <property type="term" value="C:cytosol"/>
    <property type="evidence" value="ECO:0007669"/>
    <property type="project" value="TreeGrafter"/>
</dbReference>
<keyword evidence="5 6" id="KW-0665">Pyrimidine biosynthesis</keyword>
<feature type="binding site" evidence="6">
    <location>
        <position position="244"/>
    </location>
    <ligand>
        <name>substrate</name>
    </ligand>
</feature>
<dbReference type="RefSeq" id="WP_053940757.1">
    <property type="nucleotide sequence ID" value="NZ_CDMH01000011.1"/>
</dbReference>
<comment type="cofactor">
    <cofactor evidence="6">
        <name>Zn(2+)</name>
        <dbReference type="ChEBI" id="CHEBI:29105"/>
    </cofactor>
    <text evidence="6">Binds 2 Zn(2+) ions per subunit.</text>
</comment>
<dbReference type="Proteomes" id="UP000045175">
    <property type="component" value="Unassembled WGS sequence"/>
</dbReference>
<dbReference type="PANTHER" id="PTHR43137:SF1">
    <property type="entry name" value="DIHYDROOROTASE"/>
    <property type="match status" value="1"/>
</dbReference>
<feature type="binding site" evidence="6">
    <location>
        <position position="15"/>
    </location>
    <ligand>
        <name>Zn(2+)</name>
        <dbReference type="ChEBI" id="CHEBI:29105"/>
        <label>1</label>
    </ligand>
</feature>
<dbReference type="EC" id="3.5.2.3" evidence="6 7"/>
<dbReference type="HAMAP" id="MF_00219">
    <property type="entry name" value="PyrC_classII"/>
    <property type="match status" value="1"/>
</dbReference>
<dbReference type="GO" id="GO:0006207">
    <property type="term" value="P:'de novo' pyrimidine nucleobase biosynthetic process"/>
    <property type="evidence" value="ECO:0007669"/>
    <property type="project" value="TreeGrafter"/>
</dbReference>
<proteinExistence type="inferred from homology"/>
<evidence type="ECO:0000313" key="13">
    <source>
        <dbReference type="Proteomes" id="UP000045175"/>
    </source>
</evidence>
<dbReference type="STRING" id="1578720.HAL011_08440"/>
<dbReference type="NCBIfam" id="TIGR00856">
    <property type="entry name" value="pyrC_dimer"/>
    <property type="match status" value="1"/>
</dbReference>
<keyword evidence="4 6" id="KW-0862">Zinc</keyword>
<dbReference type="InterPro" id="IPR004721">
    <property type="entry name" value="DHOdimr"/>
</dbReference>
<dbReference type="PANTHER" id="PTHR43137">
    <property type="entry name" value="DIHYDROOROTASE"/>
    <property type="match status" value="1"/>
</dbReference>
<evidence type="ECO:0000313" key="8">
    <source>
        <dbReference type="EMBL" id="CRF41067.1"/>
    </source>
</evidence>
<comment type="caution">
    <text evidence="6">Lacks conserved residue(s) required for the propagation of feature annotation.</text>
</comment>
<dbReference type="AlphaFoldDB" id="A0A0K2X433"/>
<dbReference type="EMBL" id="CDMN01000051">
    <property type="protein sequence ID" value="CRF44690.1"/>
    <property type="molecule type" value="Genomic_DNA"/>
</dbReference>
<feature type="binding site" evidence="6">
    <location>
        <position position="256"/>
    </location>
    <ligand>
        <name>substrate</name>
    </ligand>
</feature>
<feature type="binding site" evidence="6">
    <location>
        <position position="240"/>
    </location>
    <ligand>
        <name>Zn(2+)</name>
        <dbReference type="ChEBI" id="CHEBI:29105"/>
        <label>1</label>
    </ligand>
</feature>
<keyword evidence="11" id="KW-1185">Reference proteome</keyword>
<feature type="binding site" evidence="6">
    <location>
        <position position="41"/>
    </location>
    <ligand>
        <name>substrate</name>
    </ligand>
</feature>
<dbReference type="PROSITE" id="PS00482">
    <property type="entry name" value="DIHYDROOROTASE_1"/>
    <property type="match status" value="1"/>
</dbReference>
<dbReference type="Proteomes" id="UP000041394">
    <property type="component" value="Unassembled WGS sequence"/>
</dbReference>
<dbReference type="GO" id="GO:0004151">
    <property type="term" value="F:dihydroorotase activity"/>
    <property type="evidence" value="ECO:0007669"/>
    <property type="project" value="UniProtKB-UniRule"/>
</dbReference>
<reference evidence="12 13" key="3">
    <citation type="submission" date="2014-12" db="EMBL/GenBank/DDBJ databases">
        <authorList>
            <person name="Jaenicke S."/>
        </authorList>
    </citation>
    <scope>NUCLEOTIDE SEQUENCE [LARGE SCALE GENOMIC DNA]</scope>
</reference>
<dbReference type="InterPro" id="IPR032466">
    <property type="entry name" value="Metal_Hydrolase"/>
</dbReference>
<dbReference type="Gene3D" id="3.20.20.140">
    <property type="entry name" value="Metal-dependent hydrolases"/>
    <property type="match status" value="1"/>
</dbReference>
<feature type="binding site" evidence="6">
    <location>
        <position position="134"/>
    </location>
    <ligand>
        <name>substrate</name>
    </ligand>
</feature>
<organism evidence="8 11">
    <name type="scientific">Helicobacter ailurogastricus</name>
    <dbReference type="NCBI Taxonomy" id="1578720"/>
    <lineage>
        <taxon>Bacteria</taxon>
        <taxon>Pseudomonadati</taxon>
        <taxon>Campylobacterota</taxon>
        <taxon>Epsilonproteobacteria</taxon>
        <taxon>Campylobacterales</taxon>
        <taxon>Helicobacteraceae</taxon>
        <taxon>Helicobacter</taxon>
    </lineage>
</organism>
<evidence type="ECO:0000256" key="6">
    <source>
        <dbReference type="HAMAP-Rule" id="MF_00219"/>
    </source>
</evidence>
<feature type="binding site" evidence="6">
    <location>
        <position position="168"/>
    </location>
    <ligand>
        <name>Zn(2+)</name>
        <dbReference type="ChEBI" id="CHEBI:29105"/>
        <label>2</label>
    </ligand>
</feature>
<evidence type="ECO:0000313" key="12">
    <source>
        <dbReference type="Proteomes" id="UP000041394"/>
    </source>
</evidence>
<evidence type="ECO:0000256" key="7">
    <source>
        <dbReference type="NCBIfam" id="TIGR00856"/>
    </source>
</evidence>
<feature type="binding site" description="via carbamate group" evidence="6">
    <location>
        <position position="95"/>
    </location>
    <ligand>
        <name>Zn(2+)</name>
        <dbReference type="ChEBI" id="CHEBI:29105"/>
        <label>1</label>
    </ligand>
</feature>
<feature type="binding site" evidence="6">
    <location>
        <begin position="15"/>
        <end position="17"/>
    </location>
    <ligand>
        <name>substrate</name>
    </ligand>
</feature>
<evidence type="ECO:0000313" key="10">
    <source>
        <dbReference type="EMBL" id="CRF44690.1"/>
    </source>
</evidence>
<feature type="binding site" description="via carbamate group" evidence="6">
    <location>
        <position position="95"/>
    </location>
    <ligand>
        <name>Zn(2+)</name>
        <dbReference type="ChEBI" id="CHEBI:29105"/>
        <label>2</label>
    </ligand>
</feature>
<dbReference type="GO" id="GO:0008270">
    <property type="term" value="F:zinc ion binding"/>
    <property type="evidence" value="ECO:0007669"/>
    <property type="project" value="UniProtKB-UniRule"/>
</dbReference>
<feature type="modified residue" description="N6-carboxylysine" evidence="6">
    <location>
        <position position="95"/>
    </location>
</feature>
<comment type="similarity">
    <text evidence="6">Belongs to the metallo-dependent hydrolases superfamily. DHOase family. Class II DHOase subfamily.</text>
</comment>
<evidence type="ECO:0000313" key="9">
    <source>
        <dbReference type="EMBL" id="CRF42072.1"/>
    </source>
</evidence>
<feature type="binding site" evidence="6">
    <location>
        <position position="13"/>
    </location>
    <ligand>
        <name>Zn(2+)</name>
        <dbReference type="ChEBI" id="CHEBI:29105"/>
        <label>1</label>
    </ligand>
</feature>
<reference evidence="8" key="1">
    <citation type="submission" date="2014-12" db="EMBL/GenBank/DDBJ databases">
        <title>Whole genome sequences of four Staphylococcus schleiferi canine isolates.</title>
        <authorList>
            <person name="Misic A.M."/>
            <person name="Cain C."/>
            <person name="Morris D.O."/>
            <person name="Rankin S."/>
            <person name="Beiting D."/>
        </authorList>
    </citation>
    <scope>NUCLEOTIDE SEQUENCE</scope>
    <source>
        <strain evidence="8">ASB11</strain>
        <strain evidence="9">ASB13</strain>
        <strain evidence="10">ASB9</strain>
    </source>
</reference>
<comment type="catalytic activity">
    <reaction evidence="6">
        <text>(S)-dihydroorotate + H2O = N-carbamoyl-L-aspartate + H(+)</text>
        <dbReference type="Rhea" id="RHEA:24296"/>
        <dbReference type="ChEBI" id="CHEBI:15377"/>
        <dbReference type="ChEBI" id="CHEBI:15378"/>
        <dbReference type="ChEBI" id="CHEBI:30864"/>
        <dbReference type="ChEBI" id="CHEBI:32814"/>
        <dbReference type="EC" id="3.5.2.3"/>
    </reaction>
</comment>
<gene>
    <name evidence="6" type="primary">pyrC</name>
    <name evidence="8" type="ORF">HAL011_08440</name>
    <name evidence="9" type="ORF">HAL013_02260</name>
    <name evidence="10" type="ORF">HAL09_12910</name>
</gene>
<dbReference type="InterPro" id="IPR002195">
    <property type="entry name" value="Dihydroorotase_CS"/>
</dbReference>
<feature type="active site" evidence="6">
    <location>
        <position position="240"/>
    </location>
</feature>
<accession>A0A0K2X433</accession>
<name>A0A0K2X433_9HELI</name>
<dbReference type="Proteomes" id="UP000038622">
    <property type="component" value="Unassembled WGS sequence"/>
</dbReference>
<evidence type="ECO:0000256" key="1">
    <source>
        <dbReference type="ARBA" id="ARBA00002368"/>
    </source>
</evidence>
<dbReference type="UniPathway" id="UPA00070">
    <property type="reaction ID" value="UER00117"/>
</dbReference>
<dbReference type="PROSITE" id="PS00483">
    <property type="entry name" value="DIHYDROOROTASE_2"/>
    <property type="match status" value="1"/>
</dbReference>
<dbReference type="EMBL" id="CDMH01000011">
    <property type="protein sequence ID" value="CRF42072.1"/>
    <property type="molecule type" value="Genomic_DNA"/>
</dbReference>
<keyword evidence="2 6" id="KW-0479">Metal-binding</keyword>